<feature type="non-terminal residue" evidence="1">
    <location>
        <position position="1"/>
    </location>
</feature>
<feature type="non-terminal residue" evidence="1">
    <location>
        <position position="167"/>
    </location>
</feature>
<name>A0A0A9X627_LYGHE</name>
<protein>
    <submittedName>
        <fullName evidence="1">Copia protein</fullName>
    </submittedName>
</protein>
<reference evidence="1" key="1">
    <citation type="journal article" date="2014" name="PLoS ONE">
        <title>Transcriptome-Based Identification of ABC Transporters in the Western Tarnished Plant Bug Lygus hesperus.</title>
        <authorList>
            <person name="Hull J.J."/>
            <person name="Chaney K."/>
            <person name="Geib S.M."/>
            <person name="Fabrick J.A."/>
            <person name="Brent C.S."/>
            <person name="Walsh D."/>
            <person name="Lavine L.C."/>
        </authorList>
    </citation>
    <scope>NUCLEOTIDE SEQUENCE</scope>
</reference>
<gene>
    <name evidence="1" type="primary">GIP_105</name>
    <name evidence="1" type="ORF">CM83_542</name>
</gene>
<dbReference type="Pfam" id="PF14223">
    <property type="entry name" value="Retrotran_gag_2"/>
    <property type="match status" value="1"/>
</dbReference>
<organism evidence="1">
    <name type="scientific">Lygus hesperus</name>
    <name type="common">Western plant bug</name>
    <dbReference type="NCBI Taxonomy" id="30085"/>
    <lineage>
        <taxon>Eukaryota</taxon>
        <taxon>Metazoa</taxon>
        <taxon>Ecdysozoa</taxon>
        <taxon>Arthropoda</taxon>
        <taxon>Hexapoda</taxon>
        <taxon>Insecta</taxon>
        <taxon>Pterygota</taxon>
        <taxon>Neoptera</taxon>
        <taxon>Paraneoptera</taxon>
        <taxon>Hemiptera</taxon>
        <taxon>Heteroptera</taxon>
        <taxon>Panheteroptera</taxon>
        <taxon>Cimicomorpha</taxon>
        <taxon>Miridae</taxon>
        <taxon>Mirini</taxon>
        <taxon>Lygus</taxon>
    </lineage>
</organism>
<dbReference type="EMBL" id="GBHO01028155">
    <property type="protein sequence ID" value="JAG15449.1"/>
    <property type="molecule type" value="Transcribed_RNA"/>
</dbReference>
<proteinExistence type="predicted"/>
<sequence length="167" mass="18901">TGYGPRIVRVVNFCSVGTKSVFGSFGKVEWKIADRNPTEMASSTTLNFSNMKTFDGNGFIPWQTRVRSALDYLDMEDVLLPIEENKKDDAFKKKDKKARNIIVQWLSDSVLQSVKDVKTAKGIMDSLEAIYLKQGLATKVDLKRKLSNMKFRSGTMTAFLEEFDLVI</sequence>
<accession>A0A0A9X627</accession>
<dbReference type="AlphaFoldDB" id="A0A0A9X627"/>
<reference evidence="1" key="2">
    <citation type="submission" date="2014-07" db="EMBL/GenBank/DDBJ databases">
        <authorList>
            <person name="Hull J."/>
        </authorList>
    </citation>
    <scope>NUCLEOTIDE SEQUENCE</scope>
</reference>
<evidence type="ECO:0000313" key="1">
    <source>
        <dbReference type="EMBL" id="JAG15449.1"/>
    </source>
</evidence>